<evidence type="ECO:0000259" key="4">
    <source>
        <dbReference type="PROSITE" id="PS51783"/>
    </source>
</evidence>
<dbReference type="SUPFAM" id="SSF81837">
    <property type="entry name" value="BEACH domain"/>
    <property type="match status" value="1"/>
</dbReference>
<dbReference type="SMART" id="SM01026">
    <property type="entry name" value="Beach"/>
    <property type="match status" value="1"/>
</dbReference>
<evidence type="ECO:0000313" key="5">
    <source>
        <dbReference type="EMBL" id="KAK1920542.1"/>
    </source>
</evidence>
<dbReference type="PANTHER" id="PTHR13743">
    <property type="entry name" value="BEIGE/BEACH-RELATED"/>
    <property type="match status" value="1"/>
</dbReference>
<feature type="region of interest" description="Disordered" evidence="2">
    <location>
        <begin position="54"/>
        <end position="98"/>
    </location>
</feature>
<dbReference type="InterPro" id="IPR050865">
    <property type="entry name" value="BEACH_Domain"/>
</dbReference>
<dbReference type="PROSITE" id="PS51783">
    <property type="entry name" value="PH_BEACH"/>
    <property type="match status" value="1"/>
</dbReference>
<dbReference type="Gene3D" id="2.30.29.30">
    <property type="entry name" value="Pleckstrin-homology domain (PH domain)/Phosphotyrosine-binding domain (PTB)"/>
    <property type="match status" value="1"/>
</dbReference>
<comment type="caution">
    <text evidence="5">The sequence shown here is derived from an EMBL/GenBank/DDBJ whole genome shotgun (WGS) entry which is preliminary data.</text>
</comment>
<dbReference type="SUPFAM" id="SSF50729">
    <property type="entry name" value="PH domain-like"/>
    <property type="match status" value="1"/>
</dbReference>
<evidence type="ECO:0000256" key="2">
    <source>
        <dbReference type="SAM" id="MobiDB-lite"/>
    </source>
</evidence>
<dbReference type="PROSITE" id="PS50082">
    <property type="entry name" value="WD_REPEATS_2"/>
    <property type="match status" value="1"/>
</dbReference>
<dbReference type="Pfam" id="PF02138">
    <property type="entry name" value="Beach"/>
    <property type="match status" value="1"/>
</dbReference>
<feature type="compositionally biased region" description="Acidic residues" evidence="2">
    <location>
        <begin position="85"/>
        <end position="98"/>
    </location>
</feature>
<keyword evidence="6" id="KW-1185">Reference proteome</keyword>
<dbReference type="PROSITE" id="PS50197">
    <property type="entry name" value="BEACH"/>
    <property type="match status" value="1"/>
</dbReference>
<dbReference type="InterPro" id="IPR001680">
    <property type="entry name" value="WD40_rpt"/>
</dbReference>
<dbReference type="InterPro" id="IPR011993">
    <property type="entry name" value="PH-like_dom_sf"/>
</dbReference>
<protein>
    <submittedName>
        <fullName evidence="5">Uncharacterized protein</fullName>
    </submittedName>
</protein>
<dbReference type="InterPro" id="IPR015943">
    <property type="entry name" value="WD40/YVTN_repeat-like_dom_sf"/>
</dbReference>
<proteinExistence type="predicted"/>
<feature type="domain" description="BEACH" evidence="3">
    <location>
        <begin position="259"/>
        <end position="548"/>
    </location>
</feature>
<keyword evidence="1" id="KW-0853">WD repeat</keyword>
<evidence type="ECO:0000259" key="3">
    <source>
        <dbReference type="PROSITE" id="PS50197"/>
    </source>
</evidence>
<dbReference type="InterPro" id="IPR036322">
    <property type="entry name" value="WD40_repeat_dom_sf"/>
</dbReference>
<dbReference type="PROSITE" id="PS50294">
    <property type="entry name" value="WD_REPEATS_REGION"/>
    <property type="match status" value="1"/>
</dbReference>
<feature type="domain" description="BEACH-type PH" evidence="4">
    <location>
        <begin position="111"/>
        <end position="234"/>
    </location>
</feature>
<dbReference type="Gene3D" id="2.130.10.10">
    <property type="entry name" value="YVTN repeat-like/Quinoprotein amine dehydrogenase"/>
    <property type="match status" value="1"/>
</dbReference>
<dbReference type="EMBL" id="JAODAN010000021">
    <property type="protein sequence ID" value="KAK1920542.1"/>
    <property type="molecule type" value="Genomic_DNA"/>
</dbReference>
<feature type="region of interest" description="Disordered" evidence="2">
    <location>
        <begin position="1"/>
        <end position="38"/>
    </location>
</feature>
<dbReference type="CDD" id="cd06071">
    <property type="entry name" value="Beach"/>
    <property type="match status" value="1"/>
</dbReference>
<dbReference type="CDD" id="cd01201">
    <property type="entry name" value="PH_BEACH"/>
    <property type="match status" value="1"/>
</dbReference>
<gene>
    <name evidence="5" type="ORF">DB88DRAFT_185346</name>
</gene>
<evidence type="ECO:0000313" key="6">
    <source>
        <dbReference type="Proteomes" id="UP001182556"/>
    </source>
</evidence>
<dbReference type="InterPro" id="IPR000409">
    <property type="entry name" value="BEACH_dom"/>
</dbReference>
<feature type="repeat" description="WD" evidence="1">
    <location>
        <begin position="692"/>
        <end position="733"/>
    </location>
</feature>
<reference evidence="5" key="1">
    <citation type="submission" date="2023-02" db="EMBL/GenBank/DDBJ databases">
        <title>Identification and recombinant expression of a fungal hydrolase from Papiliotrema laurentii that hydrolyzes apple cutin and clears colloidal polyester polyurethane.</title>
        <authorList>
            <consortium name="DOE Joint Genome Institute"/>
            <person name="Roman V.A."/>
            <person name="Bojanowski C."/>
            <person name="Crable B.R."/>
            <person name="Wagner D.N."/>
            <person name="Hung C.S."/>
            <person name="Nadeau L.J."/>
            <person name="Schratz L."/>
            <person name="Haridas S."/>
            <person name="Pangilinan J."/>
            <person name="Lipzen A."/>
            <person name="Na H."/>
            <person name="Yan M."/>
            <person name="Ng V."/>
            <person name="Grigoriev I.V."/>
            <person name="Spatafora J.W."/>
            <person name="Barlow D."/>
            <person name="Biffinger J."/>
            <person name="Kelley-Loughnane N."/>
            <person name="Varaljay V.A."/>
            <person name="Crookes-Goodson W.J."/>
        </authorList>
    </citation>
    <scope>NUCLEOTIDE SEQUENCE</scope>
    <source>
        <strain evidence="5">5307AH</strain>
    </source>
</reference>
<dbReference type="InterPro" id="IPR023362">
    <property type="entry name" value="PH-BEACH_dom"/>
</dbReference>
<name>A0AAD9CS29_PAPLA</name>
<dbReference type="InterPro" id="IPR036372">
    <property type="entry name" value="BEACH_dom_sf"/>
</dbReference>
<dbReference type="Proteomes" id="UP001182556">
    <property type="component" value="Unassembled WGS sequence"/>
</dbReference>
<accession>A0AAD9CS29</accession>
<dbReference type="AlphaFoldDB" id="A0AAD9CS29"/>
<dbReference type="SMART" id="SM00320">
    <property type="entry name" value="WD40"/>
    <property type="match status" value="1"/>
</dbReference>
<evidence type="ECO:0000256" key="1">
    <source>
        <dbReference type="PROSITE-ProRule" id="PRU00221"/>
    </source>
</evidence>
<dbReference type="SUPFAM" id="SSF50978">
    <property type="entry name" value="WD40 repeat-like"/>
    <property type="match status" value="1"/>
</dbReference>
<organism evidence="5 6">
    <name type="scientific">Papiliotrema laurentii</name>
    <name type="common">Cryptococcus laurentii</name>
    <dbReference type="NCBI Taxonomy" id="5418"/>
    <lineage>
        <taxon>Eukaryota</taxon>
        <taxon>Fungi</taxon>
        <taxon>Dikarya</taxon>
        <taxon>Basidiomycota</taxon>
        <taxon>Agaricomycotina</taxon>
        <taxon>Tremellomycetes</taxon>
        <taxon>Tremellales</taxon>
        <taxon>Rhynchogastremaceae</taxon>
        <taxon>Papiliotrema</taxon>
    </lineage>
</organism>
<dbReference type="Pfam" id="PF14844">
    <property type="entry name" value="PH_BEACH"/>
    <property type="match status" value="1"/>
</dbReference>
<dbReference type="PANTHER" id="PTHR13743:SF123">
    <property type="entry name" value="PROTEIN FAN"/>
    <property type="match status" value="1"/>
</dbReference>
<dbReference type="Gene3D" id="1.10.1540.10">
    <property type="entry name" value="BEACH domain"/>
    <property type="match status" value="1"/>
</dbReference>
<sequence length="1098" mass="122914">MRNRLERMNAAPELGAQRTRSKLRDAIPSVDELSSAVSRMNAAPWEDPFALALGSAAPIEEEDSPLAPQQSAHASHGAPAGETEDRADDESFVEVEENKDDKMRRIAKTLQAGDVVEEAHNIVRIVGVDACPGLLILGKKNLYLVDGLVQTAGGEVIDAKDAPRDVLSVPGTLAELSPDEQESHRWSYNEIVETNKRAFLFRDVALELYFSDKRNFLIVFKDKKQRQGIVSKLGYKSDQAGSISKSIIGNFLMDQVARAIDRSEQQLDAMTRRWQHREISNFAYLMLLNQHANRTPNDVTQYPVFPWVLADFTSQILDLEKASSFRDLNWPMGALTPARKAAAAERYSATEGVGEQPFHYGTHYSSSMIVCSFLIRLSPFTEIFLALQGGNFDLADRLFSSIPRAWESASADNRGDVRELIPEFYYSSAFLRNVNHHDFGRKQVSGDSVDDVVLPPWALDDPMLFVHRHREALESDFVSKHLHAWIDLTFGYKQRDPASYNCFHPLSYRGAVDLENITDESERAASTAIIHNFGQTPLQIFKTPHPHRFVGGRSSLPTHQRFGAAEQWQLLIRSILPITESPAPIFDIVPASMPEAKPTTQMKNRLIVPNTHLSVQYGFADDSLRIYYQEMVFSTPRLVHLVEGLSVDHAIFAGPTLLITVSDQGILTAWRMSIKAGGHKRGDVTLSREATLRGHDSRVTTLTASADWSLLVSGTEDGKAMVWDTNRLRYIRTLQTPHEEPLVYSAISEADGLIALASKRHLYLFSLNGHPIASTTPEGVRCITFLKRDFLKFGPLLVVGVDNEVALYRCVPGQRRFEDEVVKPWRLVEQGRLSRSGDHPHGDCCMVKFIGETLYAAFEPRAKGAKWALYQWSLPESDARHGAGECLFGLHVSRLRQAFRFSLNPRGTAVDAGGCSAGTHAVHVEAFICVIASRVALNWPKRKRPGSLPTGKTRRTPLRVDRAWARGRLLGPARGVYRGWGRDGPVCPWAVVSPVSQGAGRRIAQSVGPQAGWCELEVKIKGWAGWVNLRIRFGCPLSYACCRDCLAIRMDMCYIEGVTRVMEYTWRVCDTRWQWAYGHSSLDAQMIPRLSWRYTLAP</sequence>